<reference evidence="6 7" key="1">
    <citation type="submission" date="2016-07" db="EMBL/GenBank/DDBJ databases">
        <title>Complete genome sequence of Altererythrobacter dongtanensis KCTC 22672, a type strain with esterase isolated from tidal flat.</title>
        <authorList>
            <person name="Cheng H."/>
            <person name="Wu Y.-H."/>
            <person name="Zhou P."/>
            <person name="Huo Y.-Y."/>
            <person name="Wang C.-S."/>
            <person name="Xu X.-W."/>
        </authorList>
    </citation>
    <scope>NUCLEOTIDE SEQUENCE [LARGE SCALE GENOMIC DNA]</scope>
    <source>
        <strain evidence="6 7">KCTC 22672</strain>
    </source>
</reference>
<dbReference type="SUPFAM" id="SSF54001">
    <property type="entry name" value="Cysteine proteinases"/>
    <property type="match status" value="1"/>
</dbReference>
<feature type="domain" description="NlpC/P60" evidence="5">
    <location>
        <begin position="1"/>
        <end position="133"/>
    </location>
</feature>
<keyword evidence="2" id="KW-0645">Protease</keyword>
<dbReference type="EMBL" id="CP016591">
    <property type="protein sequence ID" value="ANY18809.1"/>
    <property type="molecule type" value="Genomic_DNA"/>
</dbReference>
<organism evidence="6 7">
    <name type="scientific">Tsuneonella dongtanensis</name>
    <dbReference type="NCBI Taxonomy" id="692370"/>
    <lineage>
        <taxon>Bacteria</taxon>
        <taxon>Pseudomonadati</taxon>
        <taxon>Pseudomonadota</taxon>
        <taxon>Alphaproteobacteria</taxon>
        <taxon>Sphingomonadales</taxon>
        <taxon>Erythrobacteraceae</taxon>
        <taxon>Tsuneonella</taxon>
    </lineage>
</organism>
<dbReference type="GO" id="GO:0006508">
    <property type="term" value="P:proteolysis"/>
    <property type="evidence" value="ECO:0007669"/>
    <property type="project" value="UniProtKB-KW"/>
</dbReference>
<evidence type="ECO:0000256" key="2">
    <source>
        <dbReference type="ARBA" id="ARBA00022670"/>
    </source>
</evidence>
<keyword evidence="3" id="KW-0378">Hydrolase</keyword>
<evidence type="ECO:0000313" key="7">
    <source>
        <dbReference type="Proteomes" id="UP000092932"/>
    </source>
</evidence>
<dbReference type="InterPro" id="IPR000064">
    <property type="entry name" value="NLP_P60_dom"/>
</dbReference>
<keyword evidence="4" id="KW-0788">Thiol protease</keyword>
<gene>
    <name evidence="6" type="ORF">A6F68_00274</name>
</gene>
<sequence length="133" mass="13815">MTGADVAAAAARLEGAPFRLHGRDPATGLDCVGVVVAAFAACGVRLAGPVGYGLHNSGITRWLGLAEEAGFVEASGDPRPGDIILVRPGPGQHHLLITLPAGRFLHAHAGLRRVVVQPGPLGWPVVKRWRLAN</sequence>
<keyword evidence="7" id="KW-1185">Reference proteome</keyword>
<protein>
    <submittedName>
        <fullName evidence="6">NlpC/P60 family protein</fullName>
    </submittedName>
</protein>
<dbReference type="PROSITE" id="PS51935">
    <property type="entry name" value="NLPC_P60"/>
    <property type="match status" value="1"/>
</dbReference>
<dbReference type="Pfam" id="PF00877">
    <property type="entry name" value="NLPC_P60"/>
    <property type="match status" value="1"/>
</dbReference>
<dbReference type="KEGG" id="ado:A6F68_00274"/>
<dbReference type="Gene3D" id="3.90.1720.10">
    <property type="entry name" value="endopeptidase domain like (from Nostoc punctiforme)"/>
    <property type="match status" value="1"/>
</dbReference>
<dbReference type="STRING" id="692370.A6F68_00274"/>
<name>A0A1B2A9H5_9SPHN</name>
<accession>A0A1B2A9H5</accession>
<evidence type="ECO:0000313" key="6">
    <source>
        <dbReference type="EMBL" id="ANY18809.1"/>
    </source>
</evidence>
<dbReference type="PATRIC" id="fig|692370.5.peg.283"/>
<evidence type="ECO:0000256" key="1">
    <source>
        <dbReference type="ARBA" id="ARBA00007074"/>
    </source>
</evidence>
<evidence type="ECO:0000259" key="5">
    <source>
        <dbReference type="PROSITE" id="PS51935"/>
    </source>
</evidence>
<dbReference type="GO" id="GO:0008234">
    <property type="term" value="F:cysteine-type peptidase activity"/>
    <property type="evidence" value="ECO:0007669"/>
    <property type="project" value="UniProtKB-KW"/>
</dbReference>
<proteinExistence type="inferred from homology"/>
<evidence type="ECO:0000256" key="4">
    <source>
        <dbReference type="ARBA" id="ARBA00022807"/>
    </source>
</evidence>
<dbReference type="RefSeq" id="WP_067675290.1">
    <property type="nucleotide sequence ID" value="NZ_CP016591.1"/>
</dbReference>
<dbReference type="InterPro" id="IPR038765">
    <property type="entry name" value="Papain-like_cys_pep_sf"/>
</dbReference>
<dbReference type="OrthoDB" id="8481272at2"/>
<evidence type="ECO:0000256" key="3">
    <source>
        <dbReference type="ARBA" id="ARBA00022801"/>
    </source>
</evidence>
<dbReference type="Proteomes" id="UP000092932">
    <property type="component" value="Chromosome"/>
</dbReference>
<comment type="similarity">
    <text evidence="1">Belongs to the peptidase C40 family.</text>
</comment>
<dbReference type="AlphaFoldDB" id="A0A1B2A9H5"/>